<accession>A0A4Q4KQX3</accession>
<feature type="transmembrane region" description="Helical" evidence="1">
    <location>
        <begin position="75"/>
        <end position="98"/>
    </location>
</feature>
<evidence type="ECO:0000256" key="1">
    <source>
        <dbReference type="SAM" id="Phobius"/>
    </source>
</evidence>
<dbReference type="OrthoDB" id="1448012at2"/>
<sequence length="184" mass="20995">MKKQYSYEKLGKRTAIITFLIASLICLLFLFTGDTKYGFRGYFFFLGALVVNFGIMIFLLVKASNSENSKKIYRSITWILLNIPVAIFYFMMGIYFIGTIRITIENNSGSDIKNMSITGCENKNIDLIKNGETENVWINIPNDCSIQLHYQNAKGDAQYETIMSYVTSGMGRKIIHKVGKGENW</sequence>
<dbReference type="RefSeq" id="WP_130092982.1">
    <property type="nucleotide sequence ID" value="NZ_SETE01000002.1"/>
</dbReference>
<keyword evidence="3" id="KW-1185">Reference proteome</keyword>
<dbReference type="Proteomes" id="UP000293952">
    <property type="component" value="Unassembled WGS sequence"/>
</dbReference>
<evidence type="ECO:0000313" key="3">
    <source>
        <dbReference type="Proteomes" id="UP000293952"/>
    </source>
</evidence>
<organism evidence="2 3">
    <name type="scientific">Brumimicrobium glaciale</name>
    <dbReference type="NCBI Taxonomy" id="200475"/>
    <lineage>
        <taxon>Bacteria</taxon>
        <taxon>Pseudomonadati</taxon>
        <taxon>Bacteroidota</taxon>
        <taxon>Flavobacteriia</taxon>
        <taxon>Flavobacteriales</taxon>
        <taxon>Crocinitomicaceae</taxon>
        <taxon>Brumimicrobium</taxon>
    </lineage>
</organism>
<keyword evidence="1" id="KW-0472">Membrane</keyword>
<keyword evidence="1" id="KW-1133">Transmembrane helix</keyword>
<name>A0A4Q4KQX3_9FLAO</name>
<keyword evidence="1" id="KW-0812">Transmembrane</keyword>
<protein>
    <submittedName>
        <fullName evidence="2">Uncharacterized protein</fullName>
    </submittedName>
</protein>
<evidence type="ECO:0000313" key="2">
    <source>
        <dbReference type="EMBL" id="RYM34974.1"/>
    </source>
</evidence>
<reference evidence="2 3" key="1">
    <citation type="submission" date="2019-02" db="EMBL/GenBank/DDBJ databases">
        <title>Genome sequence of the sea-ice species Brumimicrobium glaciale.</title>
        <authorList>
            <person name="Bowman J.P."/>
        </authorList>
    </citation>
    <scope>NUCLEOTIDE SEQUENCE [LARGE SCALE GENOMIC DNA]</scope>
    <source>
        <strain evidence="2 3">IC156</strain>
    </source>
</reference>
<proteinExistence type="predicted"/>
<comment type="caution">
    <text evidence="2">The sequence shown here is derived from an EMBL/GenBank/DDBJ whole genome shotgun (WGS) entry which is preliminary data.</text>
</comment>
<dbReference type="EMBL" id="SETE01000002">
    <property type="protein sequence ID" value="RYM34974.1"/>
    <property type="molecule type" value="Genomic_DNA"/>
</dbReference>
<dbReference type="SUPFAM" id="SSF103473">
    <property type="entry name" value="MFS general substrate transporter"/>
    <property type="match status" value="1"/>
</dbReference>
<feature type="transmembrane region" description="Helical" evidence="1">
    <location>
        <begin position="12"/>
        <end position="31"/>
    </location>
</feature>
<feature type="transmembrane region" description="Helical" evidence="1">
    <location>
        <begin position="43"/>
        <end position="63"/>
    </location>
</feature>
<dbReference type="InterPro" id="IPR036259">
    <property type="entry name" value="MFS_trans_sf"/>
</dbReference>
<gene>
    <name evidence="2" type="ORF">ERX46_06260</name>
</gene>
<dbReference type="AlphaFoldDB" id="A0A4Q4KQX3"/>